<dbReference type="RefSeq" id="WP_230223328.1">
    <property type="nucleotide sequence ID" value="NZ_JAJKFT010000010.1"/>
</dbReference>
<reference evidence="2" key="1">
    <citation type="submission" date="2021-11" db="EMBL/GenBank/DDBJ databases">
        <title>Genome sequence.</title>
        <authorList>
            <person name="Sun Q."/>
        </authorList>
    </citation>
    <scope>NUCLEOTIDE SEQUENCE</scope>
    <source>
        <strain evidence="2">JC732</strain>
    </source>
</reference>
<dbReference type="Proteomes" id="UP001139103">
    <property type="component" value="Unassembled WGS sequence"/>
</dbReference>
<feature type="chain" id="PRO_5040917037" evidence="1">
    <location>
        <begin position="22"/>
        <end position="136"/>
    </location>
</feature>
<dbReference type="AlphaFoldDB" id="A0A9X1MRZ3"/>
<accession>A0A9X1MRZ3</accession>
<name>A0A9X1MRZ3_9BACT</name>
<keyword evidence="1" id="KW-0732">Signal</keyword>
<evidence type="ECO:0000313" key="3">
    <source>
        <dbReference type="Proteomes" id="UP001139103"/>
    </source>
</evidence>
<protein>
    <submittedName>
        <fullName evidence="2">Uncharacterized protein</fullName>
    </submittedName>
</protein>
<comment type="caution">
    <text evidence="2">The sequence shown here is derived from an EMBL/GenBank/DDBJ whole genome shotgun (WGS) entry which is preliminary data.</text>
</comment>
<organism evidence="2 3">
    <name type="scientific">Blastopirellula sediminis</name>
    <dbReference type="NCBI Taxonomy" id="2894196"/>
    <lineage>
        <taxon>Bacteria</taxon>
        <taxon>Pseudomonadati</taxon>
        <taxon>Planctomycetota</taxon>
        <taxon>Planctomycetia</taxon>
        <taxon>Pirellulales</taxon>
        <taxon>Pirellulaceae</taxon>
        <taxon>Blastopirellula</taxon>
    </lineage>
</organism>
<sequence length="136" mass="14891">MVRHILCLIAFCCLLPSIASAEDKFEGAVWKYSMKPAGSSSSDDERAGMFRIFKTDIFQPQGGKPTVIGKIEGKTPTIPNKGGQVKVVFNKLRSGKKGETLACEGQITFQEKGHVTGELVDATGKKWVFKAKRVQE</sequence>
<proteinExistence type="predicted"/>
<dbReference type="EMBL" id="JAJKFT010000010">
    <property type="protein sequence ID" value="MCC9631397.1"/>
    <property type="molecule type" value="Genomic_DNA"/>
</dbReference>
<evidence type="ECO:0000313" key="2">
    <source>
        <dbReference type="EMBL" id="MCC9631397.1"/>
    </source>
</evidence>
<feature type="signal peptide" evidence="1">
    <location>
        <begin position="1"/>
        <end position="21"/>
    </location>
</feature>
<keyword evidence="3" id="KW-1185">Reference proteome</keyword>
<evidence type="ECO:0000256" key="1">
    <source>
        <dbReference type="SAM" id="SignalP"/>
    </source>
</evidence>
<gene>
    <name evidence="2" type="ORF">LOC68_23635</name>
</gene>